<evidence type="ECO:0000313" key="2">
    <source>
        <dbReference type="EMBL" id="AGK58831.1"/>
    </source>
</evidence>
<keyword evidence="1" id="KW-0812">Transmembrane</keyword>
<name>N0BE84_9HYPH</name>
<reference evidence="2 3" key="1">
    <citation type="journal article" date="2013" name="Genome Announc.">
        <title>Genome sequences for three denitrifying bacterial strains isolated from a uranium- and nitrate-contaminated subsurface environment.</title>
        <authorList>
            <person name="Venkatramanan R."/>
            <person name="Prakash O."/>
            <person name="Woyke T."/>
            <person name="Chain P."/>
            <person name="Goodwin L.A."/>
            <person name="Watson D."/>
            <person name="Brooks S."/>
            <person name="Kostka J.E."/>
            <person name="Green S.J."/>
        </authorList>
    </citation>
    <scope>NUCLEOTIDE SEQUENCE [LARGE SCALE GENOMIC DNA]</scope>
    <source>
        <strain evidence="2 3">1NES1</strain>
    </source>
</reference>
<dbReference type="HOGENOM" id="CLU_2232870_0_0_5"/>
<dbReference type="KEGG" id="hdt:HYPDE_35798"/>
<keyword evidence="1" id="KW-1133">Transmembrane helix</keyword>
<sequence>MEPTFGHPLWISSGVLMVVVGLLLFRWARRSKAADQIASATREAAVDKLIKGQKNSSRAASKKLAPHYFRRAMAQLFGIVGFLLIIAGLTAIFLGIFYVGS</sequence>
<evidence type="ECO:0000256" key="1">
    <source>
        <dbReference type="SAM" id="Phobius"/>
    </source>
</evidence>
<gene>
    <name evidence="2" type="ORF">HYPDE_35798</name>
</gene>
<dbReference type="EMBL" id="CP005587">
    <property type="protein sequence ID" value="AGK58831.1"/>
    <property type="molecule type" value="Genomic_DNA"/>
</dbReference>
<evidence type="ECO:0000313" key="3">
    <source>
        <dbReference type="Proteomes" id="UP000005952"/>
    </source>
</evidence>
<keyword evidence="1" id="KW-0472">Membrane</keyword>
<dbReference type="Proteomes" id="UP000005952">
    <property type="component" value="Chromosome"/>
</dbReference>
<keyword evidence="3" id="KW-1185">Reference proteome</keyword>
<dbReference type="AlphaFoldDB" id="N0BE84"/>
<dbReference type="OrthoDB" id="7933297at2"/>
<protein>
    <submittedName>
        <fullName evidence="2">Uncharacterized protein</fullName>
    </submittedName>
</protein>
<organism evidence="2 3">
    <name type="scientific">Hyphomicrobium denitrificans 1NES1</name>
    <dbReference type="NCBI Taxonomy" id="670307"/>
    <lineage>
        <taxon>Bacteria</taxon>
        <taxon>Pseudomonadati</taxon>
        <taxon>Pseudomonadota</taxon>
        <taxon>Alphaproteobacteria</taxon>
        <taxon>Hyphomicrobiales</taxon>
        <taxon>Hyphomicrobiaceae</taxon>
        <taxon>Hyphomicrobium</taxon>
    </lineage>
</organism>
<feature type="transmembrane region" description="Helical" evidence="1">
    <location>
        <begin position="6"/>
        <end position="25"/>
    </location>
</feature>
<dbReference type="STRING" id="670307.HYPDE_35798"/>
<feature type="transmembrane region" description="Helical" evidence="1">
    <location>
        <begin position="76"/>
        <end position="99"/>
    </location>
</feature>
<accession>N0BE84</accession>
<dbReference type="RefSeq" id="WP_015598850.1">
    <property type="nucleotide sequence ID" value="NC_021172.1"/>
</dbReference>
<proteinExistence type="predicted"/>